<proteinExistence type="predicted"/>
<feature type="domain" description="Sialidase" evidence="2">
    <location>
        <begin position="160"/>
        <end position="343"/>
    </location>
</feature>
<dbReference type="Pfam" id="PF13088">
    <property type="entry name" value="BNR_2"/>
    <property type="match status" value="2"/>
</dbReference>
<name>A0A225ARB9_TALAT</name>
<dbReference type="InterPro" id="IPR036278">
    <property type="entry name" value="Sialidase_sf"/>
</dbReference>
<keyword evidence="4" id="KW-1185">Reference proteome</keyword>
<dbReference type="PANTHER" id="PTHR38792:SF3">
    <property type="entry name" value="BNR_ASP-BOX REPEAT DOMAIN PROTEIN (AFU_ORTHOLOGUE AFUA_7G06430)-RELATED"/>
    <property type="match status" value="1"/>
</dbReference>
<dbReference type="Gene3D" id="2.120.10.10">
    <property type="match status" value="2"/>
</dbReference>
<accession>A0A225ARB9</accession>
<gene>
    <name evidence="3" type="ORF">UA08_06432</name>
</gene>
<feature type="chain" id="PRO_5013393396" description="Sialidase domain-containing protein" evidence="1">
    <location>
        <begin position="25"/>
        <end position="357"/>
    </location>
</feature>
<sequence length="357" mass="37518">MVAQQFLARLSAAALLLFSSSSLAAPVEKRTGAVPAVSGSEVVIGSGTYPRANYLQDGSILAAYTATPDDEHIITVATSTDNGVSWTKTGTVASGPTSTTDIDNPYPLQLPNGRILIAFRNHSLQDGVYTYFRITICYSDDNGATWSYLSTPASDPGPTDGNWEPLLRMAEDGVTLQLYYSRQDSGVDQESLMRTSTDGGATWTSATVISSGGDGDTRDGMIGVATVDGENLIMVFESETDGGLFSVHSQTSSDGGATWGNRAVVYEAQSGWNAQAPQVINVGGTLVVSFMYDPNDLNDASIQVLTSTDGGSTWGDMTEAFPSGASWAGLLTLDDDTSFLALASYDGDAQAQKLVLS</sequence>
<feature type="signal peptide" evidence="1">
    <location>
        <begin position="1"/>
        <end position="24"/>
    </location>
</feature>
<dbReference type="PANTHER" id="PTHR38792">
    <property type="entry name" value="BNR/ASP-BOX REPEAT DOMAIN PROTEIN (AFU_ORTHOLOGUE AFUA_7G06430)-RELATED"/>
    <property type="match status" value="1"/>
</dbReference>
<comment type="caution">
    <text evidence="3">The sequence shown here is derived from an EMBL/GenBank/DDBJ whole genome shotgun (WGS) entry which is preliminary data.</text>
</comment>
<dbReference type="Proteomes" id="UP000214365">
    <property type="component" value="Unassembled WGS sequence"/>
</dbReference>
<reference evidence="3 4" key="1">
    <citation type="submission" date="2015-06" db="EMBL/GenBank/DDBJ databases">
        <title>Talaromyces atroroseus IBT 11181 draft genome.</title>
        <authorList>
            <person name="Rasmussen K.B."/>
            <person name="Rasmussen S."/>
            <person name="Petersen B."/>
            <person name="Sicheritz-Ponten T."/>
            <person name="Mortensen U.H."/>
            <person name="Thrane U."/>
        </authorList>
    </citation>
    <scope>NUCLEOTIDE SEQUENCE [LARGE SCALE GENOMIC DNA]</scope>
    <source>
        <strain evidence="3 4">IBT 11181</strain>
    </source>
</reference>
<protein>
    <recommendedName>
        <fullName evidence="2">Sialidase domain-containing protein</fullName>
    </recommendedName>
</protein>
<evidence type="ECO:0000313" key="4">
    <source>
        <dbReference type="Proteomes" id="UP000214365"/>
    </source>
</evidence>
<dbReference type="EMBL" id="LFMY01000010">
    <property type="protein sequence ID" value="OKL58129.1"/>
    <property type="molecule type" value="Genomic_DNA"/>
</dbReference>
<dbReference type="InterPro" id="IPR011040">
    <property type="entry name" value="Sialidase"/>
</dbReference>
<dbReference type="CDD" id="cd15482">
    <property type="entry name" value="Sialidase_non-viral"/>
    <property type="match status" value="1"/>
</dbReference>
<dbReference type="OrthoDB" id="2739686at2759"/>
<dbReference type="STRING" id="1441469.A0A225ARB9"/>
<keyword evidence="1" id="KW-0732">Signal</keyword>
<feature type="domain" description="Sialidase" evidence="2">
    <location>
        <begin position="55"/>
        <end position="150"/>
    </location>
</feature>
<dbReference type="SUPFAM" id="SSF50939">
    <property type="entry name" value="Sialidases"/>
    <property type="match status" value="1"/>
</dbReference>
<dbReference type="GeneID" id="31006187"/>
<evidence type="ECO:0000256" key="1">
    <source>
        <dbReference type="SAM" id="SignalP"/>
    </source>
</evidence>
<organism evidence="3 4">
    <name type="scientific">Talaromyces atroroseus</name>
    <dbReference type="NCBI Taxonomy" id="1441469"/>
    <lineage>
        <taxon>Eukaryota</taxon>
        <taxon>Fungi</taxon>
        <taxon>Dikarya</taxon>
        <taxon>Ascomycota</taxon>
        <taxon>Pezizomycotina</taxon>
        <taxon>Eurotiomycetes</taxon>
        <taxon>Eurotiomycetidae</taxon>
        <taxon>Eurotiales</taxon>
        <taxon>Trichocomaceae</taxon>
        <taxon>Talaromyces</taxon>
        <taxon>Talaromyces sect. Trachyspermi</taxon>
    </lineage>
</organism>
<dbReference type="RefSeq" id="XP_020118250.1">
    <property type="nucleotide sequence ID" value="XM_020269205.1"/>
</dbReference>
<evidence type="ECO:0000259" key="2">
    <source>
        <dbReference type="Pfam" id="PF13088"/>
    </source>
</evidence>
<evidence type="ECO:0000313" key="3">
    <source>
        <dbReference type="EMBL" id="OKL58129.1"/>
    </source>
</evidence>
<dbReference type="AlphaFoldDB" id="A0A225ARB9"/>